<accession>A0A5M9ZGK6</accession>
<keyword evidence="3" id="KW-0012">Acyltransferase</keyword>
<evidence type="ECO:0000259" key="2">
    <source>
        <dbReference type="Pfam" id="PF01757"/>
    </source>
</evidence>
<feature type="domain" description="Acyltransferase 3" evidence="2">
    <location>
        <begin position="7"/>
        <end position="320"/>
    </location>
</feature>
<evidence type="ECO:0000313" key="4">
    <source>
        <dbReference type="Proteomes" id="UP000410049"/>
    </source>
</evidence>
<feature type="transmembrane region" description="Helical" evidence="1">
    <location>
        <begin position="134"/>
        <end position="153"/>
    </location>
</feature>
<evidence type="ECO:0000256" key="1">
    <source>
        <dbReference type="SAM" id="Phobius"/>
    </source>
</evidence>
<dbReference type="InterPro" id="IPR052734">
    <property type="entry name" value="Nod_factor_acetyltransferase"/>
</dbReference>
<organism evidence="3 4">
    <name type="scientific">Bifidobacterium myosotis</name>
    <dbReference type="NCBI Taxonomy" id="1630166"/>
    <lineage>
        <taxon>Bacteria</taxon>
        <taxon>Bacillati</taxon>
        <taxon>Actinomycetota</taxon>
        <taxon>Actinomycetes</taxon>
        <taxon>Bifidobacteriales</taxon>
        <taxon>Bifidobacteriaceae</taxon>
        <taxon>Bifidobacterium</taxon>
    </lineage>
</organism>
<keyword evidence="1" id="KW-0812">Transmembrane</keyword>
<keyword evidence="1" id="KW-0472">Membrane</keyword>
<gene>
    <name evidence="3" type="ORF">EMO91_11170</name>
</gene>
<dbReference type="Pfam" id="PF01757">
    <property type="entry name" value="Acyl_transf_3"/>
    <property type="match status" value="1"/>
</dbReference>
<feature type="transmembrane region" description="Helical" evidence="1">
    <location>
        <begin position="210"/>
        <end position="231"/>
    </location>
</feature>
<dbReference type="PANTHER" id="PTHR37312">
    <property type="entry name" value="MEMBRANE-BOUND ACYLTRANSFERASE YKRP-RELATED"/>
    <property type="match status" value="1"/>
</dbReference>
<evidence type="ECO:0000313" key="3">
    <source>
        <dbReference type="EMBL" id="KAA8826264.1"/>
    </source>
</evidence>
<dbReference type="AlphaFoldDB" id="A0A5M9ZGK6"/>
<name>A0A5M9ZGK6_9BIFI</name>
<feature type="transmembrane region" description="Helical" evidence="1">
    <location>
        <begin position="41"/>
        <end position="62"/>
    </location>
</feature>
<dbReference type="InterPro" id="IPR002656">
    <property type="entry name" value="Acyl_transf_3_dom"/>
</dbReference>
<feature type="transmembrane region" description="Helical" evidence="1">
    <location>
        <begin position="160"/>
        <end position="176"/>
    </location>
</feature>
<dbReference type="EMBL" id="RZUH01000011">
    <property type="protein sequence ID" value="KAA8826264.1"/>
    <property type="molecule type" value="Genomic_DNA"/>
</dbReference>
<protein>
    <submittedName>
        <fullName evidence="3">Acyltransferase</fullName>
    </submittedName>
</protein>
<keyword evidence="1" id="KW-1133">Transmembrane helix</keyword>
<keyword evidence="3" id="KW-0808">Transferase</keyword>
<feature type="transmembrane region" description="Helical" evidence="1">
    <location>
        <begin position="74"/>
        <end position="96"/>
    </location>
</feature>
<dbReference type="GO" id="GO:0016747">
    <property type="term" value="F:acyltransferase activity, transferring groups other than amino-acyl groups"/>
    <property type="evidence" value="ECO:0007669"/>
    <property type="project" value="InterPro"/>
</dbReference>
<comment type="caution">
    <text evidence="3">The sequence shown here is derived from an EMBL/GenBank/DDBJ whole genome shotgun (WGS) entry which is preliminary data.</text>
</comment>
<dbReference type="RefSeq" id="WP_150380027.1">
    <property type="nucleotide sequence ID" value="NZ_RZUH01000011.1"/>
</dbReference>
<dbReference type="Proteomes" id="UP000410049">
    <property type="component" value="Unassembled WGS sequence"/>
</dbReference>
<proteinExistence type="predicted"/>
<feature type="transmembrane region" description="Helical" evidence="1">
    <location>
        <begin position="12"/>
        <end position="35"/>
    </location>
</feature>
<feature type="transmembrane region" description="Helical" evidence="1">
    <location>
        <begin position="243"/>
        <end position="263"/>
    </location>
</feature>
<reference evidence="3 4" key="1">
    <citation type="journal article" date="2019" name="Syst. Appl. Microbiol.">
        <title>Characterization of Bifidobacterium species in feaces of the Egyptian fruit bat: Description of B. vespertilionis sp. nov. and B. rousetti sp. nov.</title>
        <authorList>
            <person name="Modesto M."/>
            <person name="Satti M."/>
            <person name="Watanabe K."/>
            <person name="Puglisi E."/>
            <person name="Morelli L."/>
            <person name="Huang C.-H."/>
            <person name="Liou J.-S."/>
            <person name="Miyashita M."/>
            <person name="Tamura T."/>
            <person name="Saito S."/>
            <person name="Mori K."/>
            <person name="Huang L."/>
            <person name="Sciavilla P."/>
            <person name="Sandri C."/>
            <person name="Spiezio C."/>
            <person name="Vitali F."/>
            <person name="Cavalieri D."/>
            <person name="Perpetuini G."/>
            <person name="Tofalo R."/>
            <person name="Bonetti A."/>
            <person name="Arita M."/>
            <person name="Mattarelli P."/>
        </authorList>
    </citation>
    <scope>NUCLEOTIDE SEQUENCE [LARGE SCALE GENOMIC DNA]</scope>
    <source>
        <strain evidence="3 4">RST17</strain>
    </source>
</reference>
<sequence length="360" mass="40233">MTQTRIRFFDIARGIAILCVILSHSVLMAGTVAPMHTLSHTIYAACFSFHMPLFFILSGYFMHPERKFRWGKELRELVGTYAVTACLVLVGIGVAAKGLRVSVREALKIWGSAAVYAAGDVSQRALWPQTARIGAIWFLLALFWAHLLLHIFAKLPYTPVWVVASFVIGYASARWIWLPWDIQSGMCTLAFVYVGYLMKQHDILSWLKKYPVVWAVMAVVWIADIAVFSGFSLALNEYGNTPVLAAVGGIAGTVCMIGVSMLVDRIPQPQVGGALTWVGQTSLALLCAHLIEDDVLPWALFLTKIQAVMPHMPLWVVLFAVRLPLDFFLAWCLSKLPYVNLWFYPMKAKQRALKNASRIV</sequence>
<dbReference type="PANTHER" id="PTHR37312:SF1">
    <property type="entry name" value="MEMBRANE-BOUND ACYLTRANSFERASE YKRP-RELATED"/>
    <property type="match status" value="1"/>
</dbReference>